<dbReference type="GO" id="GO:0050660">
    <property type="term" value="F:flavin adenine dinucleotide binding"/>
    <property type="evidence" value="ECO:0007669"/>
    <property type="project" value="TreeGrafter"/>
</dbReference>
<dbReference type="GO" id="GO:0005829">
    <property type="term" value="C:cytosol"/>
    <property type="evidence" value="ECO:0007669"/>
    <property type="project" value="TreeGrafter"/>
</dbReference>
<dbReference type="InterPro" id="IPR008254">
    <property type="entry name" value="Flavodoxin/NO_synth"/>
</dbReference>
<proteinExistence type="predicted"/>
<sequence>METLLHRFAILGLGDSSYAKFNFVAKRLFKRLQQLGAEPLVPLGLGDDQHDLGYDAVADPWLDNLWKKLIEEHPLPHSVQPLSSNLPIVPRWSIKKDFKCLEPQKNLNNFQSLFYSTRKSHEFDALVVENSRQTDICHFQDVRLIKFKTEGQQYCPGDLLVLRPKNLDWKVKEFKNILKDNGVNIPDDTVIKLQENDQKIPVPEALKFHATFQQLCEEYFDLLSIPRRRVFEVLSQITDSDLEKEKCLEFCSAEGQQDMYSYTNRPRRNIVEVLGDFPQATKNLTLDILFEIMPSIKPREFSIASSFKRHGNEVHILVAVVKYKTNLVKERVGLCSNFLADLKPGKRVTTWLKRGSFKFPSTLNVPVIMIGPGTGVAPFRNFIFEICDKVSSPTDLLLFYGCRYEFKDFLCKEEFRKLSNDKKISLICAFSRDQNKKIYVQDKILEYGELVWQALDKNCYIFVAGNSRNMPQAVRNAFINVCIKHGNLSEANATKFVETMEKKNRYQAECWS</sequence>
<dbReference type="Gene3D" id="2.40.30.10">
    <property type="entry name" value="Translation factors"/>
    <property type="match status" value="1"/>
</dbReference>
<dbReference type="Gene3D" id="3.40.50.80">
    <property type="entry name" value="Nucleotide-binding domain of ferredoxin-NADP reductase (FNR) module"/>
    <property type="match status" value="1"/>
</dbReference>
<dbReference type="PANTHER" id="PTHR19384">
    <property type="entry name" value="NITRIC OXIDE SYNTHASE-RELATED"/>
    <property type="match status" value="1"/>
</dbReference>
<evidence type="ECO:0000256" key="3">
    <source>
        <dbReference type="ARBA" id="ARBA00022490"/>
    </source>
</evidence>
<gene>
    <name evidence="11" type="ORF">CEUTPL_LOCUS4405</name>
</gene>
<dbReference type="GO" id="GO:0016491">
    <property type="term" value="F:oxidoreductase activity"/>
    <property type="evidence" value="ECO:0007669"/>
    <property type="project" value="UniProtKB-KW"/>
</dbReference>
<keyword evidence="4" id="KW-0285">Flavoprotein</keyword>
<feature type="domain" description="FAD-binding FR-type" evidence="10">
    <location>
        <begin position="120"/>
        <end position="360"/>
    </location>
</feature>
<dbReference type="PROSITE" id="PS50902">
    <property type="entry name" value="FLAVODOXIN_LIKE"/>
    <property type="match status" value="1"/>
</dbReference>
<dbReference type="InterPro" id="IPR023173">
    <property type="entry name" value="NADPH_Cyt_P450_Rdtase_alpha"/>
</dbReference>
<evidence type="ECO:0000259" key="10">
    <source>
        <dbReference type="PROSITE" id="PS51384"/>
    </source>
</evidence>
<dbReference type="SUPFAM" id="SSF63380">
    <property type="entry name" value="Riboflavin synthase domain-like"/>
    <property type="match status" value="1"/>
</dbReference>
<dbReference type="FunFam" id="3.40.50.80:FF:000030">
    <property type="entry name" value="NADPH-dependent diflavin oxidoreductase 1"/>
    <property type="match status" value="1"/>
</dbReference>
<dbReference type="Pfam" id="PF00175">
    <property type="entry name" value="NAD_binding_1"/>
    <property type="match status" value="1"/>
</dbReference>
<comment type="cofactor">
    <cofactor evidence="2">
        <name>FAD</name>
        <dbReference type="ChEBI" id="CHEBI:57692"/>
    </cofactor>
</comment>
<comment type="cofactor">
    <cofactor evidence="1">
        <name>FMN</name>
        <dbReference type="ChEBI" id="CHEBI:58210"/>
    </cofactor>
</comment>
<evidence type="ECO:0000256" key="8">
    <source>
        <dbReference type="ARBA" id="ARBA00023002"/>
    </source>
</evidence>
<evidence type="ECO:0000256" key="2">
    <source>
        <dbReference type="ARBA" id="ARBA00001974"/>
    </source>
</evidence>
<evidence type="ECO:0000256" key="4">
    <source>
        <dbReference type="ARBA" id="ARBA00022630"/>
    </source>
</evidence>
<evidence type="ECO:0000256" key="7">
    <source>
        <dbReference type="ARBA" id="ARBA00022857"/>
    </source>
</evidence>
<dbReference type="InterPro" id="IPR001433">
    <property type="entry name" value="OxRdtase_FAD/NAD-bd"/>
</dbReference>
<keyword evidence="8" id="KW-0560">Oxidoreductase</keyword>
<dbReference type="OrthoDB" id="1856718at2759"/>
<reference evidence="11" key="1">
    <citation type="submission" date="2022-01" db="EMBL/GenBank/DDBJ databases">
        <authorList>
            <person name="King R."/>
        </authorList>
    </citation>
    <scope>NUCLEOTIDE SEQUENCE</scope>
</reference>
<keyword evidence="3" id="KW-0963">Cytoplasm</keyword>
<evidence type="ECO:0000256" key="5">
    <source>
        <dbReference type="ARBA" id="ARBA00022643"/>
    </source>
</evidence>
<keyword evidence="7" id="KW-0521">NADP</keyword>
<accession>A0A9N9MGB7</accession>
<dbReference type="InterPro" id="IPR039261">
    <property type="entry name" value="FNR_nucleotide-bd"/>
</dbReference>
<dbReference type="InterPro" id="IPR017927">
    <property type="entry name" value="FAD-bd_FR_type"/>
</dbReference>
<evidence type="ECO:0000259" key="9">
    <source>
        <dbReference type="PROSITE" id="PS50902"/>
    </source>
</evidence>
<dbReference type="InterPro" id="IPR029039">
    <property type="entry name" value="Flavoprotein-like_sf"/>
</dbReference>
<dbReference type="Proteomes" id="UP001152799">
    <property type="component" value="Chromosome 14"/>
</dbReference>
<dbReference type="PROSITE" id="PS51384">
    <property type="entry name" value="FAD_FR"/>
    <property type="match status" value="1"/>
</dbReference>
<keyword evidence="12" id="KW-1185">Reference proteome</keyword>
<dbReference type="Gene3D" id="3.40.50.360">
    <property type="match status" value="1"/>
</dbReference>
<dbReference type="EMBL" id="OU892290">
    <property type="protein sequence ID" value="CAG9763747.1"/>
    <property type="molecule type" value="Genomic_DNA"/>
</dbReference>
<protein>
    <recommendedName>
        <fullName evidence="13">NADPH-dependent diflavin oxidoreductase 1</fullName>
    </recommendedName>
</protein>
<evidence type="ECO:0000256" key="6">
    <source>
        <dbReference type="ARBA" id="ARBA00022827"/>
    </source>
</evidence>
<name>A0A9N9MGB7_9CUCU</name>
<keyword evidence="6" id="KW-0274">FAD</keyword>
<organism evidence="11 12">
    <name type="scientific">Ceutorhynchus assimilis</name>
    <name type="common">cabbage seed weevil</name>
    <dbReference type="NCBI Taxonomy" id="467358"/>
    <lineage>
        <taxon>Eukaryota</taxon>
        <taxon>Metazoa</taxon>
        <taxon>Ecdysozoa</taxon>
        <taxon>Arthropoda</taxon>
        <taxon>Hexapoda</taxon>
        <taxon>Insecta</taxon>
        <taxon>Pterygota</taxon>
        <taxon>Neoptera</taxon>
        <taxon>Endopterygota</taxon>
        <taxon>Coleoptera</taxon>
        <taxon>Polyphaga</taxon>
        <taxon>Cucujiformia</taxon>
        <taxon>Curculionidae</taxon>
        <taxon>Ceutorhynchinae</taxon>
        <taxon>Ceutorhynchus</taxon>
    </lineage>
</organism>
<keyword evidence="5" id="KW-0288">FMN</keyword>
<dbReference type="InterPro" id="IPR017938">
    <property type="entry name" value="Riboflavin_synthase-like_b-brl"/>
</dbReference>
<dbReference type="InterPro" id="IPR001094">
    <property type="entry name" value="Flavdoxin-like"/>
</dbReference>
<feature type="domain" description="Flavodoxin-like" evidence="9">
    <location>
        <begin position="1"/>
        <end position="66"/>
    </location>
</feature>
<evidence type="ECO:0000313" key="11">
    <source>
        <dbReference type="EMBL" id="CAG9763747.1"/>
    </source>
</evidence>
<dbReference type="InterPro" id="IPR001709">
    <property type="entry name" value="Flavoprot_Pyr_Nucl_cyt_Rdtase"/>
</dbReference>
<dbReference type="Gene3D" id="1.20.990.10">
    <property type="entry name" value="NADPH-cytochrome p450 Reductase, Chain A, domain 3"/>
    <property type="match status" value="1"/>
</dbReference>
<dbReference type="InterPro" id="IPR003097">
    <property type="entry name" value="CysJ-like_FAD-binding"/>
</dbReference>
<evidence type="ECO:0008006" key="13">
    <source>
        <dbReference type="Google" id="ProtNLM"/>
    </source>
</evidence>
<evidence type="ECO:0000313" key="12">
    <source>
        <dbReference type="Proteomes" id="UP001152799"/>
    </source>
</evidence>
<dbReference type="Pfam" id="PF00258">
    <property type="entry name" value="Flavodoxin_1"/>
    <property type="match status" value="1"/>
</dbReference>
<dbReference type="GO" id="GO:0010181">
    <property type="term" value="F:FMN binding"/>
    <property type="evidence" value="ECO:0007669"/>
    <property type="project" value="InterPro"/>
</dbReference>
<evidence type="ECO:0000256" key="1">
    <source>
        <dbReference type="ARBA" id="ARBA00001917"/>
    </source>
</evidence>
<dbReference type="AlphaFoldDB" id="A0A9N9MGB7"/>
<dbReference type="PANTHER" id="PTHR19384:SF10">
    <property type="entry name" value="NADPH-DEPENDENT DIFLAVIN OXIDOREDUCTASE 1"/>
    <property type="match status" value="1"/>
</dbReference>
<dbReference type="Pfam" id="PF00667">
    <property type="entry name" value="FAD_binding_1"/>
    <property type="match status" value="1"/>
</dbReference>
<dbReference type="PRINTS" id="PR00371">
    <property type="entry name" value="FPNCR"/>
</dbReference>
<dbReference type="PRINTS" id="PR00369">
    <property type="entry name" value="FLAVODOXIN"/>
</dbReference>
<dbReference type="SUPFAM" id="SSF52218">
    <property type="entry name" value="Flavoproteins"/>
    <property type="match status" value="1"/>
</dbReference>
<dbReference type="SUPFAM" id="SSF52343">
    <property type="entry name" value="Ferredoxin reductase-like, C-terminal NADP-linked domain"/>
    <property type="match status" value="1"/>
</dbReference>